<comment type="caution">
    <text evidence="3">The sequence shown here is derived from an EMBL/GenBank/DDBJ whole genome shotgun (WGS) entry which is preliminary data.</text>
</comment>
<evidence type="ECO:0000256" key="1">
    <source>
        <dbReference type="ARBA" id="ARBA00023172"/>
    </source>
</evidence>
<evidence type="ECO:0000313" key="3">
    <source>
        <dbReference type="EMBL" id="SUD96273.1"/>
    </source>
</evidence>
<keyword evidence="1" id="KW-0233">DNA recombination</keyword>
<sequence>MKPITPNGVFDDFASQPNRTAGLRKSDRDKLIISLRVTEGLVQIISRYGDDVWWITLARRNTRKSDTKIDFTSLPEAYRQTAKAILYRYIRRGAIGSGRAPACATIVQFFRHAKSFFEYLAKIKITSLSSVTDLALANYFRKIETKKNKATGKPYSRRTVDKQIKTARAICDLSQFTDDPTPSPLTTYSSNVDVKLKKKKIGEPTRRTPLMPDDVFTALFNKAWGVVTDAARLLRIRSNLDTVHAKNKKQPTKKYLTMLKTPALSNAGFSGTFMDFKLQLKDIRIACYIIIASLSGCRVHELANLKTGAYYSTVGDDGERYWWLRSESNKTYEGLTEWMVPEAAITAIRVLEQWAAPYQERIRAEIQSYHALDEMDSRIAEAREHAESLFLGADTRNGNLVRTLATQAFNNDLREFAESCGLSWIPTTHQFRRKFANYVAHSKFGDLRYLREHFKHWSIMMTLGYALNESQDMSLFLEIRDELDDIKFVVVDSWLNPSEPLTGGYGKNLVAWRQSDEAVTMFKSRADMVRSIATSTAIRSNGHAWCTADHLCVGNNFDKTRCGAGCENGVVGKEHRVFYSGLLAHLNELGTLTDIGPGGVARVQRDVARCEDVLAQLG</sequence>
<dbReference type="Gene3D" id="1.10.443.10">
    <property type="entry name" value="Intergrase catalytic core"/>
    <property type="match status" value="1"/>
</dbReference>
<name>A0AAJ4ZIU5_9RALS</name>
<dbReference type="GO" id="GO:0003677">
    <property type="term" value="F:DNA binding"/>
    <property type="evidence" value="ECO:0007669"/>
    <property type="project" value="InterPro"/>
</dbReference>
<gene>
    <name evidence="3" type="ORF">NCTC10894_00606</name>
</gene>
<dbReference type="InterPro" id="IPR011010">
    <property type="entry name" value="DNA_brk_join_enz"/>
</dbReference>
<accession>A0AAJ4ZIU5</accession>
<evidence type="ECO:0000313" key="4">
    <source>
        <dbReference type="Proteomes" id="UP000255008"/>
    </source>
</evidence>
<protein>
    <submittedName>
        <fullName evidence="3">Site-specific recombinase XerD</fullName>
    </submittedName>
</protein>
<dbReference type="SUPFAM" id="SSF56349">
    <property type="entry name" value="DNA breaking-rejoining enzymes"/>
    <property type="match status" value="1"/>
</dbReference>
<evidence type="ECO:0000259" key="2">
    <source>
        <dbReference type="PROSITE" id="PS51898"/>
    </source>
</evidence>
<dbReference type="PROSITE" id="PS51898">
    <property type="entry name" value="TYR_RECOMBINASE"/>
    <property type="match status" value="1"/>
</dbReference>
<organism evidence="3 4">
    <name type="scientific">Ralstonia mannitolilytica</name>
    <dbReference type="NCBI Taxonomy" id="105219"/>
    <lineage>
        <taxon>Bacteria</taxon>
        <taxon>Pseudomonadati</taxon>
        <taxon>Pseudomonadota</taxon>
        <taxon>Betaproteobacteria</taxon>
        <taxon>Burkholderiales</taxon>
        <taxon>Burkholderiaceae</taxon>
        <taxon>Ralstonia</taxon>
    </lineage>
</organism>
<dbReference type="GO" id="GO:0006310">
    <property type="term" value="P:DNA recombination"/>
    <property type="evidence" value="ECO:0007669"/>
    <property type="project" value="UniProtKB-KW"/>
</dbReference>
<dbReference type="EMBL" id="UGVE01000001">
    <property type="protein sequence ID" value="SUD96273.1"/>
    <property type="molecule type" value="Genomic_DNA"/>
</dbReference>
<proteinExistence type="predicted"/>
<dbReference type="GO" id="GO:0015074">
    <property type="term" value="P:DNA integration"/>
    <property type="evidence" value="ECO:0007669"/>
    <property type="project" value="InterPro"/>
</dbReference>
<feature type="domain" description="Tyr recombinase" evidence="2">
    <location>
        <begin position="251"/>
        <end position="481"/>
    </location>
</feature>
<dbReference type="RefSeq" id="WP_115043809.1">
    <property type="nucleotide sequence ID" value="NZ_BAAAEC010000018.1"/>
</dbReference>
<dbReference type="Proteomes" id="UP000255008">
    <property type="component" value="Unassembled WGS sequence"/>
</dbReference>
<dbReference type="AlphaFoldDB" id="A0AAJ4ZIU5"/>
<dbReference type="InterPro" id="IPR013762">
    <property type="entry name" value="Integrase-like_cat_sf"/>
</dbReference>
<reference evidence="3 4" key="1">
    <citation type="submission" date="2018-06" db="EMBL/GenBank/DDBJ databases">
        <authorList>
            <consortium name="Pathogen Informatics"/>
            <person name="Doyle S."/>
        </authorList>
    </citation>
    <scope>NUCLEOTIDE SEQUENCE [LARGE SCALE GENOMIC DNA]</scope>
    <source>
        <strain evidence="3 4">NCTC10894</strain>
    </source>
</reference>
<dbReference type="InterPro" id="IPR002104">
    <property type="entry name" value="Integrase_catalytic"/>
</dbReference>